<dbReference type="AlphaFoldDB" id="A0A0A9HSR7"/>
<sequence length="21" mass="2096">MAAGSSSCWQRNGASALASLQ</sequence>
<name>A0A0A9HSR7_ARUDO</name>
<reference evidence="2" key="1">
    <citation type="submission" date="2014-09" db="EMBL/GenBank/DDBJ databases">
        <authorList>
            <person name="Magalhaes I.L.F."/>
            <person name="Oliveira U."/>
            <person name="Santos F.R."/>
            <person name="Vidigal T.H.D.A."/>
            <person name="Brescovit A.D."/>
            <person name="Santos A.J."/>
        </authorList>
    </citation>
    <scope>NUCLEOTIDE SEQUENCE</scope>
    <source>
        <tissue evidence="2">Shoot tissue taken approximately 20 cm above the soil surface</tissue>
    </source>
</reference>
<proteinExistence type="predicted"/>
<reference evidence="2" key="2">
    <citation type="journal article" date="2015" name="Data Brief">
        <title>Shoot transcriptome of the giant reed, Arundo donax.</title>
        <authorList>
            <person name="Barrero R.A."/>
            <person name="Guerrero F.D."/>
            <person name="Moolhuijzen P."/>
            <person name="Goolsby J.A."/>
            <person name="Tidwell J."/>
            <person name="Bellgard S.E."/>
            <person name="Bellgard M.I."/>
        </authorList>
    </citation>
    <scope>NUCLEOTIDE SEQUENCE</scope>
    <source>
        <tissue evidence="2">Shoot tissue taken approximately 20 cm above the soil surface</tissue>
    </source>
</reference>
<protein>
    <submittedName>
        <fullName evidence="2">Uncharacterized protein</fullName>
    </submittedName>
</protein>
<evidence type="ECO:0000256" key="1">
    <source>
        <dbReference type="SAM" id="MobiDB-lite"/>
    </source>
</evidence>
<dbReference type="EMBL" id="GBRH01159017">
    <property type="protein sequence ID" value="JAE38879.1"/>
    <property type="molecule type" value="Transcribed_RNA"/>
</dbReference>
<accession>A0A0A9HSR7</accession>
<organism evidence="2">
    <name type="scientific">Arundo donax</name>
    <name type="common">Giant reed</name>
    <name type="synonym">Donax arundinaceus</name>
    <dbReference type="NCBI Taxonomy" id="35708"/>
    <lineage>
        <taxon>Eukaryota</taxon>
        <taxon>Viridiplantae</taxon>
        <taxon>Streptophyta</taxon>
        <taxon>Embryophyta</taxon>
        <taxon>Tracheophyta</taxon>
        <taxon>Spermatophyta</taxon>
        <taxon>Magnoliopsida</taxon>
        <taxon>Liliopsida</taxon>
        <taxon>Poales</taxon>
        <taxon>Poaceae</taxon>
        <taxon>PACMAD clade</taxon>
        <taxon>Arundinoideae</taxon>
        <taxon>Arundineae</taxon>
        <taxon>Arundo</taxon>
    </lineage>
</organism>
<feature type="region of interest" description="Disordered" evidence="1">
    <location>
        <begin position="1"/>
        <end position="21"/>
    </location>
</feature>
<evidence type="ECO:0000313" key="2">
    <source>
        <dbReference type="EMBL" id="JAE38879.1"/>
    </source>
</evidence>